<sequence>MGILSSILAKVNHYRTRRTAKRDKKGTEAVKTSIPSTTGIECGSGSGSATGDQSRSLGQAEQGNADSTSQGNTRVEGRLEVRGKEEVKLKAGESFHDLQPWKTHSKFPSRGFCSSTSTPTTPSHNQTQSSQPQSKSESQPQSATSEVKMATDEDYMAFLDKANQDPNEGVATSDAKVEFKTTDADVEIPKVLREAIKDKWYTSDADEEFKVVALRIDGGGMPDESTFAKLIHHPSPADATVEILDPSTWDPQGEYQDVVQAVREATKGGDVRVYRVEKEGSRVEYWVVGVEGGVLLGAKVLAVES</sequence>
<dbReference type="Proteomes" id="UP000696280">
    <property type="component" value="Unassembled WGS sequence"/>
</dbReference>
<proteinExistence type="predicted"/>
<feature type="compositionally biased region" description="Low complexity" evidence="1">
    <location>
        <begin position="114"/>
        <end position="142"/>
    </location>
</feature>
<dbReference type="PANTHER" id="PTHR42093:SF1">
    <property type="match status" value="1"/>
</dbReference>
<dbReference type="PANTHER" id="PTHR42093">
    <property type="match status" value="1"/>
</dbReference>
<evidence type="ECO:0000256" key="1">
    <source>
        <dbReference type="SAM" id="MobiDB-lite"/>
    </source>
</evidence>
<dbReference type="InterPro" id="IPR056539">
    <property type="entry name" value="NuiA-like"/>
</dbReference>
<feature type="compositionally biased region" description="Basic residues" evidence="1">
    <location>
        <begin position="15"/>
        <end position="24"/>
    </location>
</feature>
<name>A0A9N9KXH6_9HELO</name>
<dbReference type="Pfam" id="PF23151">
    <property type="entry name" value="NuiA_2"/>
    <property type="match status" value="1"/>
</dbReference>
<organism evidence="2 3">
    <name type="scientific">Hymenoscyphus fraxineus</name>
    <dbReference type="NCBI Taxonomy" id="746836"/>
    <lineage>
        <taxon>Eukaryota</taxon>
        <taxon>Fungi</taxon>
        <taxon>Dikarya</taxon>
        <taxon>Ascomycota</taxon>
        <taxon>Pezizomycotina</taxon>
        <taxon>Leotiomycetes</taxon>
        <taxon>Helotiales</taxon>
        <taxon>Helotiaceae</taxon>
        <taxon>Hymenoscyphus</taxon>
    </lineage>
</organism>
<comment type="caution">
    <text evidence="2">The sequence shown here is derived from an EMBL/GenBank/DDBJ whole genome shotgun (WGS) entry which is preliminary data.</text>
</comment>
<reference evidence="2" key="1">
    <citation type="submission" date="2021-07" db="EMBL/GenBank/DDBJ databases">
        <authorList>
            <person name="Durling M."/>
        </authorList>
    </citation>
    <scope>NUCLEOTIDE SEQUENCE</scope>
</reference>
<feature type="compositionally biased region" description="Polar residues" evidence="1">
    <location>
        <begin position="49"/>
        <end position="73"/>
    </location>
</feature>
<gene>
    <name evidence="2" type="ORF">HYFRA_00010944</name>
</gene>
<evidence type="ECO:0000313" key="3">
    <source>
        <dbReference type="Proteomes" id="UP000696280"/>
    </source>
</evidence>
<feature type="region of interest" description="Disordered" evidence="1">
    <location>
        <begin position="15"/>
        <end position="154"/>
    </location>
</feature>
<dbReference type="AlphaFoldDB" id="A0A9N9KXH6"/>
<dbReference type="OrthoDB" id="5366485at2759"/>
<accession>A0A9N9KXH6</accession>
<dbReference type="EMBL" id="CAJVRL010000065">
    <property type="protein sequence ID" value="CAG8955679.1"/>
    <property type="molecule type" value="Genomic_DNA"/>
</dbReference>
<protein>
    <submittedName>
        <fullName evidence="2">Uncharacterized protein</fullName>
    </submittedName>
</protein>
<keyword evidence="3" id="KW-1185">Reference proteome</keyword>
<evidence type="ECO:0000313" key="2">
    <source>
        <dbReference type="EMBL" id="CAG8955679.1"/>
    </source>
</evidence>
<feature type="compositionally biased region" description="Basic and acidic residues" evidence="1">
    <location>
        <begin position="75"/>
        <end position="96"/>
    </location>
</feature>